<keyword evidence="2 4" id="KW-0863">Zinc-finger</keyword>
<keyword evidence="3" id="KW-0862">Zinc</keyword>
<keyword evidence="7" id="KW-1185">Reference proteome</keyword>
<gene>
    <name evidence="6" type="ORF">OPV22_005059</name>
</gene>
<organism evidence="6 7">
    <name type="scientific">Ensete ventricosum</name>
    <name type="common">Abyssinian banana</name>
    <name type="synonym">Musa ensete</name>
    <dbReference type="NCBI Taxonomy" id="4639"/>
    <lineage>
        <taxon>Eukaryota</taxon>
        <taxon>Viridiplantae</taxon>
        <taxon>Streptophyta</taxon>
        <taxon>Embryophyta</taxon>
        <taxon>Tracheophyta</taxon>
        <taxon>Spermatophyta</taxon>
        <taxon>Magnoliopsida</taxon>
        <taxon>Liliopsida</taxon>
        <taxon>Zingiberales</taxon>
        <taxon>Musaceae</taxon>
        <taxon>Ensete</taxon>
    </lineage>
</organism>
<evidence type="ECO:0000256" key="3">
    <source>
        <dbReference type="ARBA" id="ARBA00022833"/>
    </source>
</evidence>
<feature type="domain" description="RanBP2-type" evidence="5">
    <location>
        <begin position="112"/>
        <end position="143"/>
    </location>
</feature>
<dbReference type="PANTHER" id="PTHR23111">
    <property type="entry name" value="ZINC FINGER PROTEIN"/>
    <property type="match status" value="1"/>
</dbReference>
<dbReference type="PROSITE" id="PS01358">
    <property type="entry name" value="ZF_RANBP2_1"/>
    <property type="match status" value="2"/>
</dbReference>
<keyword evidence="1" id="KW-0479">Metal-binding</keyword>
<evidence type="ECO:0000259" key="5">
    <source>
        <dbReference type="PROSITE" id="PS50199"/>
    </source>
</evidence>
<dbReference type="InterPro" id="IPR001876">
    <property type="entry name" value="Znf_RanBP2"/>
</dbReference>
<evidence type="ECO:0000313" key="7">
    <source>
        <dbReference type="Proteomes" id="UP001222027"/>
    </source>
</evidence>
<reference evidence="6 7" key="1">
    <citation type="submission" date="2022-12" db="EMBL/GenBank/DDBJ databases">
        <title>Chromosome-scale assembly of the Ensete ventricosum genome.</title>
        <authorList>
            <person name="Dussert Y."/>
            <person name="Stocks J."/>
            <person name="Wendawek A."/>
            <person name="Woldeyes F."/>
            <person name="Nichols R.A."/>
            <person name="Borrell J.S."/>
        </authorList>
    </citation>
    <scope>NUCLEOTIDE SEQUENCE [LARGE SCALE GENOMIC DNA]</scope>
    <source>
        <strain evidence="7">cv. Maze</strain>
        <tissue evidence="6">Seeds</tissue>
    </source>
</reference>
<dbReference type="Proteomes" id="UP001222027">
    <property type="component" value="Unassembled WGS sequence"/>
</dbReference>
<sequence length="145" mass="15682">MSRRQGDWDCRSCRHHNFSWRDSCQQCGNLRPTTGDLSDYAGLGRPSVGFSVPSFRPGDWKCSCGGHNFASRTSCHSCGTSKDDSAVNVNLDLDNNDMPGSGGVGFGGGGWKSGDWLCTRSGCNQHNFASRKECYRCKAPKGCGT</sequence>
<comment type="caution">
    <text evidence="6">The sequence shown here is derived from an EMBL/GenBank/DDBJ whole genome shotgun (WGS) entry which is preliminary data.</text>
</comment>
<dbReference type="SMART" id="SM00547">
    <property type="entry name" value="ZnF_RBZ"/>
    <property type="match status" value="3"/>
</dbReference>
<evidence type="ECO:0000313" key="6">
    <source>
        <dbReference type="EMBL" id="KAJ8504173.1"/>
    </source>
</evidence>
<feature type="domain" description="RanBP2-type" evidence="5">
    <location>
        <begin position="56"/>
        <end position="84"/>
    </location>
</feature>
<name>A0AAV8RLW4_ENSVE</name>
<dbReference type="InterPro" id="IPR036443">
    <property type="entry name" value="Znf_RanBP2_sf"/>
</dbReference>
<dbReference type="SUPFAM" id="SSF90209">
    <property type="entry name" value="Ran binding protein zinc finger-like"/>
    <property type="match status" value="3"/>
</dbReference>
<dbReference type="AlphaFoldDB" id="A0AAV8RLW4"/>
<dbReference type="GO" id="GO:0008270">
    <property type="term" value="F:zinc ion binding"/>
    <property type="evidence" value="ECO:0007669"/>
    <property type="project" value="UniProtKB-KW"/>
</dbReference>
<evidence type="ECO:0000256" key="4">
    <source>
        <dbReference type="PROSITE-ProRule" id="PRU00322"/>
    </source>
</evidence>
<proteinExistence type="predicted"/>
<dbReference type="PROSITE" id="PS50199">
    <property type="entry name" value="ZF_RANBP2_2"/>
    <property type="match status" value="3"/>
</dbReference>
<accession>A0AAV8RLW4</accession>
<dbReference type="GO" id="GO:0003729">
    <property type="term" value="F:mRNA binding"/>
    <property type="evidence" value="ECO:0007669"/>
    <property type="project" value="TreeGrafter"/>
</dbReference>
<feature type="domain" description="RanBP2-type" evidence="5">
    <location>
        <begin position="4"/>
        <end position="33"/>
    </location>
</feature>
<protein>
    <recommendedName>
        <fullName evidence="5">RanBP2-type domain-containing protein</fullName>
    </recommendedName>
</protein>
<dbReference type="EMBL" id="JAQQAF010000002">
    <property type="protein sequence ID" value="KAJ8504173.1"/>
    <property type="molecule type" value="Genomic_DNA"/>
</dbReference>
<evidence type="ECO:0000256" key="1">
    <source>
        <dbReference type="ARBA" id="ARBA00022723"/>
    </source>
</evidence>
<dbReference type="GO" id="GO:0005737">
    <property type="term" value="C:cytoplasm"/>
    <property type="evidence" value="ECO:0007669"/>
    <property type="project" value="TreeGrafter"/>
</dbReference>
<dbReference type="Pfam" id="PF00641">
    <property type="entry name" value="Zn_ribbon_RanBP"/>
    <property type="match status" value="3"/>
</dbReference>
<dbReference type="Gene3D" id="4.10.1060.10">
    <property type="entry name" value="Zinc finger, RanBP2-type"/>
    <property type="match status" value="3"/>
</dbReference>
<dbReference type="PANTHER" id="PTHR23111:SF74">
    <property type="entry name" value="OS02G0203700 PROTEIN"/>
    <property type="match status" value="1"/>
</dbReference>
<evidence type="ECO:0000256" key="2">
    <source>
        <dbReference type="ARBA" id="ARBA00022771"/>
    </source>
</evidence>